<keyword evidence="6 7" id="KW-0472">Membrane</keyword>
<dbReference type="SUPFAM" id="SSF161098">
    <property type="entry name" value="MetI-like"/>
    <property type="match status" value="1"/>
</dbReference>
<comment type="similarity">
    <text evidence="7">Belongs to the binding-protein-dependent transport system permease family.</text>
</comment>
<evidence type="ECO:0000256" key="4">
    <source>
        <dbReference type="ARBA" id="ARBA00022692"/>
    </source>
</evidence>
<evidence type="ECO:0000256" key="1">
    <source>
        <dbReference type="ARBA" id="ARBA00004651"/>
    </source>
</evidence>
<feature type="transmembrane region" description="Helical" evidence="7">
    <location>
        <begin position="184"/>
        <end position="212"/>
    </location>
</feature>
<dbReference type="Gene3D" id="1.10.3720.10">
    <property type="entry name" value="MetI-like"/>
    <property type="match status" value="1"/>
</dbReference>
<feature type="transmembrane region" description="Helical" evidence="7">
    <location>
        <begin position="290"/>
        <end position="314"/>
    </location>
</feature>
<evidence type="ECO:0000256" key="2">
    <source>
        <dbReference type="ARBA" id="ARBA00022448"/>
    </source>
</evidence>
<gene>
    <name evidence="10" type="ORF">RM779_19165</name>
</gene>
<dbReference type="EMBL" id="JAVREV010000010">
    <property type="protein sequence ID" value="MDT0444703.1"/>
    <property type="molecule type" value="Genomic_DNA"/>
</dbReference>
<protein>
    <submittedName>
        <fullName evidence="10">Sugar ABC transporter permease</fullName>
    </submittedName>
</protein>
<evidence type="ECO:0000256" key="3">
    <source>
        <dbReference type="ARBA" id="ARBA00022475"/>
    </source>
</evidence>
<dbReference type="CDD" id="cd06261">
    <property type="entry name" value="TM_PBP2"/>
    <property type="match status" value="1"/>
</dbReference>
<evidence type="ECO:0000313" key="11">
    <source>
        <dbReference type="Proteomes" id="UP001183615"/>
    </source>
</evidence>
<feature type="region of interest" description="Disordered" evidence="8">
    <location>
        <begin position="1"/>
        <end position="25"/>
    </location>
</feature>
<evidence type="ECO:0000313" key="10">
    <source>
        <dbReference type="EMBL" id="MDT0444703.1"/>
    </source>
</evidence>
<dbReference type="InterPro" id="IPR000515">
    <property type="entry name" value="MetI-like"/>
</dbReference>
<dbReference type="RefSeq" id="WP_311618955.1">
    <property type="nucleotide sequence ID" value="NZ_JAVREV010000010.1"/>
</dbReference>
<feature type="transmembrane region" description="Helical" evidence="7">
    <location>
        <begin position="100"/>
        <end position="125"/>
    </location>
</feature>
<evidence type="ECO:0000256" key="8">
    <source>
        <dbReference type="SAM" id="MobiDB-lite"/>
    </source>
</evidence>
<evidence type="ECO:0000256" key="7">
    <source>
        <dbReference type="RuleBase" id="RU363032"/>
    </source>
</evidence>
<sequence length="326" mass="34650">MARTLTKTVPERAAAAPAEAAGPAARRGRRGWRGWRDAGARLTMVAPALVLYVGLLVVPVGYAVYYSFTDYNGFPNQIPEFIGWENYQRVFQSADITDSMVVTGTIALVGAILVNAAALGLALLLQRTGGFTTFGRVVMFYPHVLSALVVGFLWQAILGPQGVVNTMLEKAGRSSMPFLSDPTWALWTLIFVISWSLFGVQLVLYLAGLQTVPADLVEAARIDGAGRWQTFRAVTWPALAPTFSVALITSGISLLKTYDVVVSLTGGGPAGSTQTLAYSILAVSFPGRQIGLASAEAVVLIIAAAILAFTVLALRRRAEEGAESIG</sequence>
<dbReference type="Pfam" id="PF00528">
    <property type="entry name" value="BPD_transp_1"/>
    <property type="match status" value="1"/>
</dbReference>
<dbReference type="Proteomes" id="UP001183615">
    <property type="component" value="Unassembled WGS sequence"/>
</dbReference>
<keyword evidence="5 7" id="KW-1133">Transmembrane helix</keyword>
<feature type="transmembrane region" description="Helical" evidence="7">
    <location>
        <begin position="42"/>
        <end position="65"/>
    </location>
</feature>
<dbReference type="InterPro" id="IPR051393">
    <property type="entry name" value="ABC_transporter_permease"/>
</dbReference>
<dbReference type="PROSITE" id="PS50928">
    <property type="entry name" value="ABC_TM1"/>
    <property type="match status" value="1"/>
</dbReference>
<dbReference type="PANTHER" id="PTHR30193">
    <property type="entry name" value="ABC TRANSPORTER PERMEASE PROTEIN"/>
    <property type="match status" value="1"/>
</dbReference>
<evidence type="ECO:0000259" key="9">
    <source>
        <dbReference type="PROSITE" id="PS50928"/>
    </source>
</evidence>
<feature type="transmembrane region" description="Helical" evidence="7">
    <location>
        <begin position="233"/>
        <end position="255"/>
    </location>
</feature>
<reference evidence="11" key="1">
    <citation type="submission" date="2023-07" db="EMBL/GenBank/DDBJ databases">
        <title>30 novel species of actinomycetes from the DSMZ collection.</title>
        <authorList>
            <person name="Nouioui I."/>
        </authorList>
    </citation>
    <scope>NUCLEOTIDE SEQUENCE [LARGE SCALE GENOMIC DNA]</scope>
    <source>
        <strain evidence="11">DSM 41886</strain>
    </source>
</reference>
<comment type="caution">
    <text evidence="10">The sequence shown here is derived from an EMBL/GenBank/DDBJ whole genome shotgun (WGS) entry which is preliminary data.</text>
</comment>
<keyword evidence="4 7" id="KW-0812">Transmembrane</keyword>
<feature type="domain" description="ABC transmembrane type-1" evidence="9">
    <location>
        <begin position="100"/>
        <end position="311"/>
    </location>
</feature>
<dbReference type="PANTHER" id="PTHR30193:SF41">
    <property type="entry name" value="DIACETYLCHITOBIOSE UPTAKE SYSTEM PERMEASE PROTEIN NGCF"/>
    <property type="match status" value="1"/>
</dbReference>
<keyword evidence="2 7" id="KW-0813">Transport</keyword>
<evidence type="ECO:0000256" key="6">
    <source>
        <dbReference type="ARBA" id="ARBA00023136"/>
    </source>
</evidence>
<accession>A0ABU2S6W1</accession>
<proteinExistence type="inferred from homology"/>
<keyword evidence="11" id="KW-1185">Reference proteome</keyword>
<feature type="compositionally biased region" description="Low complexity" evidence="8">
    <location>
        <begin position="11"/>
        <end position="25"/>
    </location>
</feature>
<organism evidence="10 11">
    <name type="scientific">Streptomyces johnsoniae</name>
    <dbReference type="NCBI Taxonomy" id="3075532"/>
    <lineage>
        <taxon>Bacteria</taxon>
        <taxon>Bacillati</taxon>
        <taxon>Actinomycetota</taxon>
        <taxon>Actinomycetes</taxon>
        <taxon>Kitasatosporales</taxon>
        <taxon>Streptomycetaceae</taxon>
        <taxon>Streptomyces</taxon>
    </lineage>
</organism>
<feature type="transmembrane region" description="Helical" evidence="7">
    <location>
        <begin position="137"/>
        <end position="157"/>
    </location>
</feature>
<dbReference type="InterPro" id="IPR035906">
    <property type="entry name" value="MetI-like_sf"/>
</dbReference>
<keyword evidence="3" id="KW-1003">Cell membrane</keyword>
<comment type="subcellular location">
    <subcellularLocation>
        <location evidence="1 7">Cell membrane</location>
        <topology evidence="1 7">Multi-pass membrane protein</topology>
    </subcellularLocation>
</comment>
<evidence type="ECO:0000256" key="5">
    <source>
        <dbReference type="ARBA" id="ARBA00022989"/>
    </source>
</evidence>
<name>A0ABU2S6W1_9ACTN</name>